<dbReference type="NCBIfam" id="TIGR03347">
    <property type="entry name" value="VI_chp_1"/>
    <property type="match status" value="1"/>
</dbReference>
<accession>A0A1I1XCP8</accession>
<sequence>MATPDWRTGEPLADRLLRRPASFDFFQWVRLQSWPRRGANARRDGARAVSPRLRFRGEMSPVFPGSEISKGRLREERHLAAEDPRLELFVANFALSGVLGPMPDSFADWARQRLAERDPAMAEFLDIFNHRLSTLRYELKAASVPAFDALRPEHTGQADAAGALMGLSAFEGEGAAILARRVPLPRRALLALAGLVANGRKSAAQAQLVLSVYLQAPVKVQALVGAWRGIEARDRTLLGRRTLGDGAPLGRRVWVNHAAVGLRIGPVSYARLCLLLPDRAHLPGGAHDAQFGTGYRGLAAMVHYLFDRHVDAVVTIEVNEADIPAAWVGKPRRLAGFGSGHGLRLGQTAWVNGRPDGARAVSFTIRADDLQEAA</sequence>
<dbReference type="Proteomes" id="UP000199477">
    <property type="component" value="Unassembled WGS sequence"/>
</dbReference>
<dbReference type="PANTHER" id="PTHR35564:SF4">
    <property type="entry name" value="CYTOPLASMIC PROTEIN"/>
    <property type="match status" value="1"/>
</dbReference>
<dbReference type="RefSeq" id="WP_081805081.1">
    <property type="nucleotide sequence ID" value="NZ_FONH01000001.1"/>
</dbReference>
<dbReference type="Pfam" id="PF06996">
    <property type="entry name" value="T6SS_TssG"/>
    <property type="match status" value="1"/>
</dbReference>
<protein>
    <submittedName>
        <fullName evidence="1">Type VI secretion system protein ImpH</fullName>
    </submittedName>
</protein>
<organism evidence="1 2">
    <name type="scientific">Dyella marensis</name>
    <dbReference type="NCBI Taxonomy" id="500610"/>
    <lineage>
        <taxon>Bacteria</taxon>
        <taxon>Pseudomonadati</taxon>
        <taxon>Pseudomonadota</taxon>
        <taxon>Gammaproteobacteria</taxon>
        <taxon>Lysobacterales</taxon>
        <taxon>Rhodanobacteraceae</taxon>
        <taxon>Dyella</taxon>
    </lineage>
</organism>
<proteinExistence type="predicted"/>
<evidence type="ECO:0000313" key="2">
    <source>
        <dbReference type="Proteomes" id="UP000199477"/>
    </source>
</evidence>
<dbReference type="STRING" id="500610.SAMN02799615_00202"/>
<gene>
    <name evidence="1" type="ORF">SAMN02799615_00202</name>
</gene>
<evidence type="ECO:0000313" key="1">
    <source>
        <dbReference type="EMBL" id="SFE05206.1"/>
    </source>
</evidence>
<dbReference type="InterPro" id="IPR010732">
    <property type="entry name" value="T6SS_TssG-like"/>
</dbReference>
<dbReference type="EMBL" id="FONH01000001">
    <property type="protein sequence ID" value="SFE05206.1"/>
    <property type="molecule type" value="Genomic_DNA"/>
</dbReference>
<keyword evidence="2" id="KW-1185">Reference proteome</keyword>
<reference evidence="2" key="1">
    <citation type="submission" date="2016-10" db="EMBL/GenBank/DDBJ databases">
        <authorList>
            <person name="Varghese N."/>
            <person name="Submissions S."/>
        </authorList>
    </citation>
    <scope>NUCLEOTIDE SEQUENCE [LARGE SCALE GENOMIC DNA]</scope>
    <source>
        <strain evidence="2">UNC178MFTsu3.1</strain>
    </source>
</reference>
<dbReference type="PANTHER" id="PTHR35564">
    <property type="match status" value="1"/>
</dbReference>
<dbReference type="AlphaFoldDB" id="A0A1I1XCP8"/>
<name>A0A1I1XCP8_9GAMM</name>